<dbReference type="PANTHER" id="PTHR35218:SF9">
    <property type="entry name" value="ENDONUCLEASE_EXONUCLEASE_PHOSPHATASE DOMAIN-CONTAINING PROTEIN"/>
    <property type="match status" value="1"/>
</dbReference>
<protein>
    <recommendedName>
        <fullName evidence="3">Endonuclease/exonuclease/phosphatase domain-containing protein</fullName>
    </recommendedName>
</protein>
<name>A0A9W7JG30_HIBTR</name>
<evidence type="ECO:0000313" key="1">
    <source>
        <dbReference type="EMBL" id="GMJ13880.1"/>
    </source>
</evidence>
<dbReference type="PANTHER" id="PTHR35218">
    <property type="entry name" value="RNASE H DOMAIN-CONTAINING PROTEIN"/>
    <property type="match status" value="1"/>
</dbReference>
<dbReference type="OrthoDB" id="1750221at2759"/>
<reference evidence="1" key="1">
    <citation type="submission" date="2023-05" db="EMBL/GenBank/DDBJ databases">
        <title>Genome and transcriptome analyses reveal genes involved in the formation of fine ridges on petal epidermal cells in Hibiscus trionum.</title>
        <authorList>
            <person name="Koshimizu S."/>
            <person name="Masuda S."/>
            <person name="Ishii T."/>
            <person name="Shirasu K."/>
            <person name="Hoshino A."/>
            <person name="Arita M."/>
        </authorList>
    </citation>
    <scope>NUCLEOTIDE SEQUENCE</scope>
    <source>
        <strain evidence="1">Hamamatsu line</strain>
    </source>
</reference>
<dbReference type="EMBL" id="BSYR01000065">
    <property type="protein sequence ID" value="GMJ13880.1"/>
    <property type="molecule type" value="Genomic_DNA"/>
</dbReference>
<gene>
    <name evidence="1" type="ORF">HRI_005057200</name>
</gene>
<sequence>MKILSWNVCGLEKLRAVRHLRSKLRGVRPQILFLIETKVSATRMEKNRKKCGFTHMIDVAADGSHGSLSLCWSQNIMVTLCSFSSSHIDVTVSDPDSNNTWRLTGFYGNPVTSQRELS</sequence>
<evidence type="ECO:0008006" key="3">
    <source>
        <dbReference type="Google" id="ProtNLM"/>
    </source>
</evidence>
<dbReference type="Proteomes" id="UP001165190">
    <property type="component" value="Unassembled WGS sequence"/>
</dbReference>
<evidence type="ECO:0000313" key="2">
    <source>
        <dbReference type="Proteomes" id="UP001165190"/>
    </source>
</evidence>
<proteinExistence type="predicted"/>
<organism evidence="1 2">
    <name type="scientific">Hibiscus trionum</name>
    <name type="common">Flower of an hour</name>
    <dbReference type="NCBI Taxonomy" id="183268"/>
    <lineage>
        <taxon>Eukaryota</taxon>
        <taxon>Viridiplantae</taxon>
        <taxon>Streptophyta</taxon>
        <taxon>Embryophyta</taxon>
        <taxon>Tracheophyta</taxon>
        <taxon>Spermatophyta</taxon>
        <taxon>Magnoliopsida</taxon>
        <taxon>eudicotyledons</taxon>
        <taxon>Gunneridae</taxon>
        <taxon>Pentapetalae</taxon>
        <taxon>rosids</taxon>
        <taxon>malvids</taxon>
        <taxon>Malvales</taxon>
        <taxon>Malvaceae</taxon>
        <taxon>Malvoideae</taxon>
        <taxon>Hibiscus</taxon>
    </lineage>
</organism>
<dbReference type="SUPFAM" id="SSF56219">
    <property type="entry name" value="DNase I-like"/>
    <property type="match status" value="1"/>
</dbReference>
<comment type="caution">
    <text evidence="1">The sequence shown here is derived from an EMBL/GenBank/DDBJ whole genome shotgun (WGS) entry which is preliminary data.</text>
</comment>
<dbReference type="InterPro" id="IPR036691">
    <property type="entry name" value="Endo/exonu/phosph_ase_sf"/>
</dbReference>
<keyword evidence="2" id="KW-1185">Reference proteome</keyword>
<dbReference type="Gene3D" id="3.60.10.10">
    <property type="entry name" value="Endonuclease/exonuclease/phosphatase"/>
    <property type="match status" value="1"/>
</dbReference>
<accession>A0A9W7JG30</accession>
<dbReference type="AlphaFoldDB" id="A0A9W7JG30"/>